<feature type="transmembrane region" description="Helical" evidence="5">
    <location>
        <begin position="67"/>
        <end position="83"/>
    </location>
</feature>
<dbReference type="EMBL" id="SMKA01000106">
    <property type="protein sequence ID" value="TDC26633.1"/>
    <property type="molecule type" value="Genomic_DNA"/>
</dbReference>
<sequence>MSDLMTYVPGTSILHRTKAGTKVLALAVVSIATVVIDNLWLTAAALVLAATAAATARMPRKVLVRQWKAYLLIVVLLGGYQWLTDGPATAFHVAGGLAALLVLAGVISSTTRTTELLDLAVWGATPLKRVGVDPERFGIALALGIRSVAVVFDLARDVREAQLARGLGFSLRAFAVPLVVRSLRQADGLAEALIARGFDD</sequence>
<feature type="transmembrane region" description="Helical" evidence="5">
    <location>
        <begin position="24"/>
        <end position="55"/>
    </location>
</feature>
<dbReference type="RefSeq" id="WP_132409428.1">
    <property type="nucleotide sequence ID" value="NZ_SMKA01000106.1"/>
</dbReference>
<name>A0A4R4PWF7_9ACTN</name>
<dbReference type="Pfam" id="PF02361">
    <property type="entry name" value="CbiQ"/>
    <property type="match status" value="1"/>
</dbReference>
<keyword evidence="7" id="KW-1185">Reference proteome</keyword>
<evidence type="ECO:0000313" key="6">
    <source>
        <dbReference type="EMBL" id="TDC26633.1"/>
    </source>
</evidence>
<keyword evidence="3 5" id="KW-1133">Transmembrane helix</keyword>
<evidence type="ECO:0000313" key="7">
    <source>
        <dbReference type="Proteomes" id="UP000295075"/>
    </source>
</evidence>
<protein>
    <submittedName>
        <fullName evidence="6">Energy-coupling factor transporter transmembrane protein EcfT</fullName>
    </submittedName>
</protein>
<dbReference type="Proteomes" id="UP000295075">
    <property type="component" value="Unassembled WGS sequence"/>
</dbReference>
<dbReference type="CDD" id="cd16914">
    <property type="entry name" value="EcfT"/>
    <property type="match status" value="1"/>
</dbReference>
<organism evidence="6 7">
    <name type="scientific">Kribbella albertanoniae</name>
    <dbReference type="NCBI Taxonomy" id="1266829"/>
    <lineage>
        <taxon>Bacteria</taxon>
        <taxon>Bacillati</taxon>
        <taxon>Actinomycetota</taxon>
        <taxon>Actinomycetes</taxon>
        <taxon>Propionibacteriales</taxon>
        <taxon>Kribbellaceae</taxon>
        <taxon>Kribbella</taxon>
    </lineage>
</organism>
<reference evidence="6 7" key="1">
    <citation type="submission" date="2019-03" db="EMBL/GenBank/DDBJ databases">
        <title>Draft genome sequences of novel Actinobacteria.</title>
        <authorList>
            <person name="Sahin N."/>
            <person name="Ay H."/>
            <person name="Saygin H."/>
        </authorList>
    </citation>
    <scope>NUCLEOTIDE SEQUENCE [LARGE SCALE GENOMIC DNA]</scope>
    <source>
        <strain evidence="6 7">JCM 30547</strain>
    </source>
</reference>
<proteinExistence type="predicted"/>
<evidence type="ECO:0000256" key="1">
    <source>
        <dbReference type="ARBA" id="ARBA00004141"/>
    </source>
</evidence>
<dbReference type="GO" id="GO:0005886">
    <property type="term" value="C:plasma membrane"/>
    <property type="evidence" value="ECO:0007669"/>
    <property type="project" value="UniProtKB-ARBA"/>
</dbReference>
<dbReference type="InterPro" id="IPR003339">
    <property type="entry name" value="ABC/ECF_trnsptr_transmembrane"/>
</dbReference>
<comment type="caution">
    <text evidence="6">The sequence shown here is derived from an EMBL/GenBank/DDBJ whole genome shotgun (WGS) entry which is preliminary data.</text>
</comment>
<gene>
    <name evidence="6" type="ORF">E1261_22175</name>
</gene>
<dbReference type="OrthoDB" id="509049at2"/>
<dbReference type="AlphaFoldDB" id="A0A4R4PWF7"/>
<accession>A0A4R4PWF7</accession>
<evidence type="ECO:0000256" key="4">
    <source>
        <dbReference type="ARBA" id="ARBA00023136"/>
    </source>
</evidence>
<dbReference type="PANTHER" id="PTHR33514:SF13">
    <property type="entry name" value="PROTEIN ABCI12, CHLOROPLASTIC"/>
    <property type="match status" value="1"/>
</dbReference>
<keyword evidence="4 5" id="KW-0472">Membrane</keyword>
<dbReference type="PANTHER" id="PTHR33514">
    <property type="entry name" value="PROTEIN ABCI12, CHLOROPLASTIC"/>
    <property type="match status" value="1"/>
</dbReference>
<keyword evidence="2 5" id="KW-0812">Transmembrane</keyword>
<evidence type="ECO:0000256" key="2">
    <source>
        <dbReference type="ARBA" id="ARBA00022692"/>
    </source>
</evidence>
<feature type="transmembrane region" description="Helical" evidence="5">
    <location>
        <begin position="89"/>
        <end position="107"/>
    </location>
</feature>
<comment type="subcellular location">
    <subcellularLocation>
        <location evidence="1">Membrane</location>
        <topology evidence="1">Multi-pass membrane protein</topology>
    </subcellularLocation>
</comment>
<evidence type="ECO:0000256" key="5">
    <source>
        <dbReference type="SAM" id="Phobius"/>
    </source>
</evidence>
<evidence type="ECO:0000256" key="3">
    <source>
        <dbReference type="ARBA" id="ARBA00022989"/>
    </source>
</evidence>